<dbReference type="Proteomes" id="UP001497392">
    <property type="component" value="Unassembled WGS sequence"/>
</dbReference>
<dbReference type="Pfam" id="PF04051">
    <property type="entry name" value="TRAPP"/>
    <property type="match status" value="1"/>
</dbReference>
<dbReference type="CDD" id="cd14944">
    <property type="entry name" value="TRAPPC6A_Trs33"/>
    <property type="match status" value="1"/>
</dbReference>
<evidence type="ECO:0000313" key="2">
    <source>
        <dbReference type="EMBL" id="CAL5221816.1"/>
    </source>
</evidence>
<evidence type="ECO:0000313" key="3">
    <source>
        <dbReference type="Proteomes" id="UP001497392"/>
    </source>
</evidence>
<reference evidence="2 3" key="1">
    <citation type="submission" date="2024-06" db="EMBL/GenBank/DDBJ databases">
        <authorList>
            <person name="Kraege A."/>
            <person name="Thomma B."/>
        </authorList>
    </citation>
    <scope>NUCLEOTIDE SEQUENCE [LARGE SCALE GENOMIC DNA]</scope>
</reference>
<keyword evidence="3" id="KW-1185">Reference proteome</keyword>
<protein>
    <submittedName>
        <fullName evidence="2">G4072 protein</fullName>
    </submittedName>
</protein>
<dbReference type="InterPro" id="IPR037992">
    <property type="entry name" value="TRAPPC6/Trs33"/>
</dbReference>
<accession>A0ABP1FQX3</accession>
<sequence>MELLNLEMVHHYQSQTRLPCAAAIEAIGFRVGRQLAERYTGNRGRTGEPLEVIKFICKEFWVAVFRKQVDNLRTNHRGTFVLKDQSFRWLAKLSVDPVPPSSMPQNGSLHMHPAAEPARDYLVLPCALIRGALVHLGVECSVTADPSALPACDFTITIKNR</sequence>
<comment type="similarity">
    <text evidence="1">Belongs to the TRAPP small subunits family. BET3 subfamily.</text>
</comment>
<organism evidence="2 3">
    <name type="scientific">Coccomyxa viridis</name>
    <dbReference type="NCBI Taxonomy" id="1274662"/>
    <lineage>
        <taxon>Eukaryota</taxon>
        <taxon>Viridiplantae</taxon>
        <taxon>Chlorophyta</taxon>
        <taxon>core chlorophytes</taxon>
        <taxon>Trebouxiophyceae</taxon>
        <taxon>Trebouxiophyceae incertae sedis</taxon>
        <taxon>Coccomyxaceae</taxon>
        <taxon>Coccomyxa</taxon>
    </lineage>
</organism>
<name>A0ABP1FQX3_9CHLO</name>
<dbReference type="EMBL" id="CAXHTA020000005">
    <property type="protein sequence ID" value="CAL5221816.1"/>
    <property type="molecule type" value="Genomic_DNA"/>
</dbReference>
<dbReference type="SUPFAM" id="SSF111126">
    <property type="entry name" value="Ligand-binding domain in the NO signalling and Golgi transport"/>
    <property type="match status" value="1"/>
</dbReference>
<proteinExistence type="inferred from homology"/>
<dbReference type="InterPro" id="IPR024096">
    <property type="entry name" value="NO_sig/Golgi_transp_ligand-bd"/>
</dbReference>
<comment type="caution">
    <text evidence="2">The sequence shown here is derived from an EMBL/GenBank/DDBJ whole genome shotgun (WGS) entry which is preliminary data.</text>
</comment>
<dbReference type="InterPro" id="IPR007194">
    <property type="entry name" value="TRAPP_component"/>
</dbReference>
<dbReference type="PANTHER" id="PTHR12817:SF0">
    <property type="entry name" value="GEO08327P1"/>
    <property type="match status" value="1"/>
</dbReference>
<gene>
    <name evidence="2" type="primary">g4072</name>
    <name evidence="2" type="ORF">VP750_LOCUS3475</name>
</gene>
<evidence type="ECO:0000256" key="1">
    <source>
        <dbReference type="ARBA" id="ARBA00006218"/>
    </source>
</evidence>
<dbReference type="PANTHER" id="PTHR12817">
    <property type="entry name" value="TRAFFICKING PROTEIN PARTICLE COMPLEX SUBUNIT 6B"/>
    <property type="match status" value="1"/>
</dbReference>
<dbReference type="Gene3D" id="3.30.1380.20">
    <property type="entry name" value="Trafficking protein particle complex subunit 3"/>
    <property type="match status" value="1"/>
</dbReference>